<dbReference type="InterPro" id="IPR017521">
    <property type="entry name" value="Sugar_tfrase_PEP-CTERM_Stp1"/>
</dbReference>
<dbReference type="NCBIfam" id="TIGR03087">
    <property type="entry name" value="stp1"/>
    <property type="match status" value="1"/>
</dbReference>
<keyword evidence="2" id="KW-1185">Reference proteome</keyword>
<sequence>MRGEILFLAHRLPFPPDRGDKIRSHHVLKALARLAPVHVATFADDPADWGHEKDLAALAASHCLLPRTKSVPRAALEALALGVPVSLRAFHDPRLAAYVDRVLAHANIAVIFVFSGQMAHYVPDGFAGRVVTDLVDVDSAKFEAYARDHKGPRQWMERREARLLAAEEARIAARSDATLLVSEAEADLLRTRLPQSSSRVAAMGNGIDAQTFAPDAVEPEPRMRAAGFPRLVFTGQMDYAPNIGAVERAARQILPRVQEHFPQASLHIVGRNPTREVQALGQEEGVTVWGRVPDVRPFLEAADMALVPLSIARGVQNKVLEAMAMARPVVLTSGAATGIAARDGVDFRVGDTDEDLAAAIVHLAIQTEIRRDMGMAARAWVCQHASWEAALSALAGLCGEPGDA</sequence>
<evidence type="ECO:0000313" key="2">
    <source>
        <dbReference type="Proteomes" id="UP001162802"/>
    </source>
</evidence>
<dbReference type="PANTHER" id="PTHR12526:SF600">
    <property type="entry name" value="GLYCOSYL TRANSFERASE GROUP 1"/>
    <property type="match status" value="1"/>
</dbReference>
<proteinExistence type="predicted"/>
<protein>
    <submittedName>
        <fullName evidence="1">TIGR03087 family PEP-CTERM/XrtA system glycosyltransferase</fullName>
    </submittedName>
</protein>
<reference evidence="1" key="1">
    <citation type="submission" date="2022-03" db="EMBL/GenBank/DDBJ databases">
        <title>Identification of a novel bacterium isolated from mangrove sediments.</title>
        <authorList>
            <person name="Pan X."/>
        </authorList>
    </citation>
    <scope>NUCLEOTIDE SEQUENCE</scope>
    <source>
        <strain evidence="1">B2637</strain>
    </source>
</reference>
<accession>A0ABT0A955</accession>
<comment type="caution">
    <text evidence="1">The sequence shown here is derived from an EMBL/GenBank/DDBJ whole genome shotgun (WGS) entry which is preliminary data.</text>
</comment>
<name>A0ABT0A955_9SPHN</name>
<dbReference type="SUPFAM" id="SSF53756">
    <property type="entry name" value="UDP-Glycosyltransferase/glycogen phosphorylase"/>
    <property type="match status" value="1"/>
</dbReference>
<dbReference type="Gene3D" id="3.40.50.2000">
    <property type="entry name" value="Glycogen Phosphorylase B"/>
    <property type="match status" value="2"/>
</dbReference>
<dbReference type="Pfam" id="PF13692">
    <property type="entry name" value="Glyco_trans_1_4"/>
    <property type="match status" value="1"/>
</dbReference>
<dbReference type="PANTHER" id="PTHR12526">
    <property type="entry name" value="GLYCOSYLTRANSFERASE"/>
    <property type="match status" value="1"/>
</dbReference>
<dbReference type="CDD" id="cd03801">
    <property type="entry name" value="GT4_PimA-like"/>
    <property type="match status" value="1"/>
</dbReference>
<evidence type="ECO:0000313" key="1">
    <source>
        <dbReference type="EMBL" id="MCJ1959713.1"/>
    </source>
</evidence>
<gene>
    <name evidence="1" type="ORF">MTR65_03330</name>
</gene>
<dbReference type="EMBL" id="JALHAT010000003">
    <property type="protein sequence ID" value="MCJ1959713.1"/>
    <property type="molecule type" value="Genomic_DNA"/>
</dbReference>
<dbReference type="RefSeq" id="WP_243797036.1">
    <property type="nucleotide sequence ID" value="NZ_JALHAT010000003.1"/>
</dbReference>
<organism evidence="1 2">
    <name type="scientific">Novosphingobium mangrovi</name>
    <name type="common">ex Hu et al. 2023</name>
    <dbReference type="NCBI Taxonomy" id="2930094"/>
    <lineage>
        <taxon>Bacteria</taxon>
        <taxon>Pseudomonadati</taxon>
        <taxon>Pseudomonadota</taxon>
        <taxon>Alphaproteobacteria</taxon>
        <taxon>Sphingomonadales</taxon>
        <taxon>Sphingomonadaceae</taxon>
        <taxon>Novosphingobium</taxon>
    </lineage>
</organism>
<dbReference type="Proteomes" id="UP001162802">
    <property type="component" value="Unassembled WGS sequence"/>
</dbReference>